<feature type="compositionally biased region" description="Acidic residues" evidence="6">
    <location>
        <begin position="482"/>
        <end position="509"/>
    </location>
</feature>
<dbReference type="GO" id="GO:0070182">
    <property type="term" value="F:DNA polymerase binding"/>
    <property type="evidence" value="ECO:0007669"/>
    <property type="project" value="TreeGrafter"/>
</dbReference>
<dbReference type="InterPro" id="IPR029448">
    <property type="entry name" value="FANCD2"/>
</dbReference>
<evidence type="ECO:0000256" key="3">
    <source>
        <dbReference type="ARBA" id="ARBA00022843"/>
    </source>
</evidence>
<proteinExistence type="inferred from homology"/>
<evidence type="ECO:0000256" key="6">
    <source>
        <dbReference type="SAM" id="MobiDB-lite"/>
    </source>
</evidence>
<keyword evidence="3" id="KW-0832">Ubl conjugation</keyword>
<keyword evidence="7" id="KW-1185">Reference proteome</keyword>
<feature type="compositionally biased region" description="Basic and acidic residues" evidence="6">
    <location>
        <begin position="1508"/>
        <end position="1533"/>
    </location>
</feature>
<accession>A0A914Z085</accession>
<protein>
    <submittedName>
        <fullName evidence="8">Uncharacterized protein</fullName>
    </submittedName>
</protein>
<feature type="region of interest" description="Disordered" evidence="6">
    <location>
        <begin position="1508"/>
        <end position="1571"/>
    </location>
</feature>
<feature type="compositionally biased region" description="Acidic residues" evidence="6">
    <location>
        <begin position="1603"/>
        <end position="1613"/>
    </location>
</feature>
<sequence length="1613" mass="186109">MNRKRQPGSSNQSTSDSLRARLNKTVYKSPSRTPLNSIQQPKASQSSNHQSGGQKQGFSFEDENDVPPDNSSINYNQNDTNQRNRREYFDTDVITEMNDAEAEANEEDPSLVSAARKFLRTQVLTRAPREDTEGRVADGYDRPIYKRFKKLGAAVHTNDNRDIYFYIGELTHVKLLKLIESKWDDDEFVKRIMIELKDELNTNQESWKLFLLQSKNVNGTQDTIFRALILSKHSQAAAFELLFDKLNIIATKKSNEEQLKLGQDIIYQLRYITQVFFPAVIFEKVFGKKIETWTPILRDNLIEMLPELFTDSSVHPNAAKNLLPFLKNWSLDSHKTLQVAWLNAIKCFDIVNTNIGNIIYEILMKNLMNFEVENLPLVIDTALAVSKKLETDVFKNFLFRLCKYLNIEEFKKMEEQNESIKNVDKHISEVFFRITEFMRFNVSRSEKELLNFYSINKIIRERSSKLMKEQKRNVKNDKDFDGSDADEEEDEEEEETDDDDDDDDEENPNDPDFVLEKNETSSDDNEREFELIDVMLLICFNEACNDSSFALKELRKQVSISYDYFVNLKERFREVLEWFPTFAQTYLRSIRVLARDLVQSPNPQINEFGVVIYKYLFYNPRVDRITVLKSILSHLSEVDSETTVALSTLNEIVEDKLEFLKEFMSEMNSLTDNLSFLSTENIRKLFYILISLNFSPETLRPTQAQLVQKKEGDKFINRLNHYLTSNIFREVIWGVIGLIQYVKVILLKDRNGDNNEKISTILNRVNEIVKNGRGKVRAEFYIQLSELLKPMKKLGECEALLHRMLNKMFITVSESNVNLNSISSVTDSTAENDKIRTCNVLYAAIEYIRTVLNMFADCLCEKEKVHSWMDKKLKLMIFCQSQLNRKIENLGIYTLPRITQINKDQLLVKGKKESKKKNPSKKKKDADVSMEIDKSRDATFVFDNSDETNESHSSNNASAHPFKAFELRKEEILKKISLDQLQWYCTPLRLETVTTLLQLNGQTRKHFVFLVETLHVILKHTMPIRGKQMPAGFSIGSVAPIPIATMDFGTKEHRWRHVSAVIPSLIELLSRSVTHFQSDRTQTDPNTDYSALLKFCVMIFSRIFQSREIAIECDHYDSDRTTNLLSRREAIVSSFNRIIYLLNSSNVPQGDVTHNPYISSSLMSQEDDEILDISNTAGYLHGRVSDNGRESLENNTNEANVIEFFIQTAKYVSTIECASAMLALLKTFDKMDEHQKRSCALTALHYLKKTWPDEDVPEALEERNALLIATDFIYFRPDEQKLTAINWLIWHQFLSLYPNSIVSGSGLVVGKYKDSEKFVNDFEGEIFPCFEKVPQWHKLLFKQFNDNIFLHLKVKGKIDPRMQNTQQFLKQWKIQIESFYVLVFVLNNPGFRVHNVLFTSIKEGKRFISFILSKQSSFSLFIRSKEVMANSYESIVEILKTLQSANELLYDLQAYVKDKKNLALLKLIPELKAAQEKMAREFYDASAQGGFNQTIKFDFSKAKHFAEEDKIEKKTKKPKGEKAAKKPKSDKPPGPKKSKAAANGGGKKRPTKSTDEPAKKRARKSKDTISILESNADASYLSIAHGLGGVDSTRNISGFVDSSQDDDESRMSD</sequence>
<dbReference type="GO" id="GO:0000793">
    <property type="term" value="C:condensed chromosome"/>
    <property type="evidence" value="ECO:0007669"/>
    <property type="project" value="TreeGrafter"/>
</dbReference>
<feature type="region of interest" description="Disordered" evidence="6">
    <location>
        <begin position="1"/>
        <end position="87"/>
    </location>
</feature>
<feature type="compositionally biased region" description="Basic and acidic residues" evidence="6">
    <location>
        <begin position="470"/>
        <end position="481"/>
    </location>
</feature>
<organism evidence="7 8">
    <name type="scientific">Panagrolaimus superbus</name>
    <dbReference type="NCBI Taxonomy" id="310955"/>
    <lineage>
        <taxon>Eukaryota</taxon>
        <taxon>Metazoa</taxon>
        <taxon>Ecdysozoa</taxon>
        <taxon>Nematoda</taxon>
        <taxon>Chromadorea</taxon>
        <taxon>Rhabditida</taxon>
        <taxon>Tylenchina</taxon>
        <taxon>Panagrolaimomorpha</taxon>
        <taxon>Panagrolaimoidea</taxon>
        <taxon>Panagrolaimidae</taxon>
        <taxon>Panagrolaimus</taxon>
    </lineage>
</organism>
<evidence type="ECO:0000256" key="1">
    <source>
        <dbReference type="ARBA" id="ARBA00004123"/>
    </source>
</evidence>
<dbReference type="PANTHER" id="PTHR32086:SF0">
    <property type="entry name" value="FANCONI ANEMIA GROUP D2 PROTEIN"/>
    <property type="match status" value="1"/>
</dbReference>
<comment type="similarity">
    <text evidence="5">Belongs to the Fanconi anemia protein FANCD2 family.</text>
</comment>
<feature type="region of interest" description="Disordered" evidence="6">
    <location>
        <begin position="470"/>
        <end position="524"/>
    </location>
</feature>
<dbReference type="GO" id="GO:0031573">
    <property type="term" value="P:mitotic intra-S DNA damage checkpoint signaling"/>
    <property type="evidence" value="ECO:0007669"/>
    <property type="project" value="TreeGrafter"/>
</dbReference>
<dbReference type="SUPFAM" id="SSF48371">
    <property type="entry name" value="ARM repeat"/>
    <property type="match status" value="1"/>
</dbReference>
<dbReference type="WBParaSite" id="PSU_v2.g5587.t1">
    <property type="protein sequence ID" value="PSU_v2.g5587.t1"/>
    <property type="gene ID" value="PSU_v2.g5587"/>
</dbReference>
<feature type="region of interest" description="Disordered" evidence="6">
    <location>
        <begin position="1587"/>
        <end position="1613"/>
    </location>
</feature>
<reference evidence="8" key="1">
    <citation type="submission" date="2022-11" db="UniProtKB">
        <authorList>
            <consortium name="WormBaseParasite"/>
        </authorList>
    </citation>
    <scope>IDENTIFICATION</scope>
</reference>
<name>A0A914Z085_9BILA</name>
<evidence type="ECO:0000256" key="5">
    <source>
        <dbReference type="ARBA" id="ARBA00093456"/>
    </source>
</evidence>
<dbReference type="GO" id="GO:0007129">
    <property type="term" value="P:homologous chromosome pairing at meiosis"/>
    <property type="evidence" value="ECO:0007669"/>
    <property type="project" value="TreeGrafter"/>
</dbReference>
<dbReference type="PANTHER" id="PTHR32086">
    <property type="entry name" value="FANCONI ANEMIA GROUP D2 PROTEIN"/>
    <property type="match status" value="1"/>
</dbReference>
<keyword evidence="2" id="KW-1017">Isopeptide bond</keyword>
<feature type="compositionally biased region" description="Polar residues" evidence="6">
    <location>
        <begin position="7"/>
        <end position="17"/>
    </location>
</feature>
<evidence type="ECO:0000256" key="4">
    <source>
        <dbReference type="ARBA" id="ARBA00023242"/>
    </source>
</evidence>
<feature type="region of interest" description="Disordered" evidence="6">
    <location>
        <begin position="909"/>
        <end position="928"/>
    </location>
</feature>
<feature type="compositionally biased region" description="Polar residues" evidence="6">
    <location>
        <begin position="69"/>
        <end position="81"/>
    </location>
</feature>
<comment type="subcellular location">
    <subcellularLocation>
        <location evidence="1">Nucleus</location>
    </subcellularLocation>
</comment>
<dbReference type="InterPro" id="IPR016024">
    <property type="entry name" value="ARM-type_fold"/>
</dbReference>
<feature type="compositionally biased region" description="Basic residues" evidence="6">
    <location>
        <begin position="912"/>
        <end position="923"/>
    </location>
</feature>
<dbReference type="Pfam" id="PF14631">
    <property type="entry name" value="FancD2"/>
    <property type="match status" value="1"/>
</dbReference>
<evidence type="ECO:0000256" key="2">
    <source>
        <dbReference type="ARBA" id="ARBA00022499"/>
    </source>
</evidence>
<dbReference type="GO" id="GO:0036297">
    <property type="term" value="P:interstrand cross-link repair"/>
    <property type="evidence" value="ECO:0007669"/>
    <property type="project" value="TreeGrafter"/>
</dbReference>
<feature type="compositionally biased region" description="Polar residues" evidence="6">
    <location>
        <begin position="26"/>
        <end position="57"/>
    </location>
</feature>
<dbReference type="GO" id="GO:0005634">
    <property type="term" value="C:nucleus"/>
    <property type="evidence" value="ECO:0007669"/>
    <property type="project" value="UniProtKB-SubCell"/>
</dbReference>
<dbReference type="GO" id="GO:1990918">
    <property type="term" value="P:double-strand break repair involved in meiotic recombination"/>
    <property type="evidence" value="ECO:0007669"/>
    <property type="project" value="TreeGrafter"/>
</dbReference>
<dbReference type="Proteomes" id="UP000887577">
    <property type="component" value="Unplaced"/>
</dbReference>
<keyword evidence="4" id="KW-0539">Nucleus</keyword>
<feature type="compositionally biased region" description="Polar residues" evidence="6">
    <location>
        <begin position="1592"/>
        <end position="1602"/>
    </location>
</feature>
<evidence type="ECO:0000313" key="8">
    <source>
        <dbReference type="WBParaSite" id="PSU_v2.g5587.t1"/>
    </source>
</evidence>
<evidence type="ECO:0000313" key="7">
    <source>
        <dbReference type="Proteomes" id="UP000887577"/>
    </source>
</evidence>